<protein>
    <submittedName>
        <fullName evidence="1">Uncharacterized protein</fullName>
    </submittedName>
</protein>
<proteinExistence type="predicted"/>
<organism evidence="1">
    <name type="scientific">Arundo donax</name>
    <name type="common">Giant reed</name>
    <name type="synonym">Donax arundinaceus</name>
    <dbReference type="NCBI Taxonomy" id="35708"/>
    <lineage>
        <taxon>Eukaryota</taxon>
        <taxon>Viridiplantae</taxon>
        <taxon>Streptophyta</taxon>
        <taxon>Embryophyta</taxon>
        <taxon>Tracheophyta</taxon>
        <taxon>Spermatophyta</taxon>
        <taxon>Magnoliopsida</taxon>
        <taxon>Liliopsida</taxon>
        <taxon>Poales</taxon>
        <taxon>Poaceae</taxon>
        <taxon>PACMAD clade</taxon>
        <taxon>Arundinoideae</taxon>
        <taxon>Arundineae</taxon>
        <taxon>Arundo</taxon>
    </lineage>
</organism>
<dbReference type="EMBL" id="GBRH01243471">
    <property type="protein sequence ID" value="JAD54424.1"/>
    <property type="molecule type" value="Transcribed_RNA"/>
</dbReference>
<accession>A0A0A9ARP0</accession>
<dbReference type="AlphaFoldDB" id="A0A0A9ARP0"/>
<reference evidence="1" key="1">
    <citation type="submission" date="2014-09" db="EMBL/GenBank/DDBJ databases">
        <authorList>
            <person name="Magalhaes I.L.F."/>
            <person name="Oliveira U."/>
            <person name="Santos F.R."/>
            <person name="Vidigal T.H.D.A."/>
            <person name="Brescovit A.D."/>
            <person name="Santos A.J."/>
        </authorList>
    </citation>
    <scope>NUCLEOTIDE SEQUENCE</scope>
    <source>
        <tissue evidence="1">Shoot tissue taken approximately 20 cm above the soil surface</tissue>
    </source>
</reference>
<sequence length="52" mass="5764">MLLYMCQDPVTVYVIGSRCLLSFEGHVQGLTSSSATYNLLWVIPQWIPCATG</sequence>
<evidence type="ECO:0000313" key="1">
    <source>
        <dbReference type="EMBL" id="JAD54424.1"/>
    </source>
</evidence>
<reference evidence="1" key="2">
    <citation type="journal article" date="2015" name="Data Brief">
        <title>Shoot transcriptome of the giant reed, Arundo donax.</title>
        <authorList>
            <person name="Barrero R.A."/>
            <person name="Guerrero F.D."/>
            <person name="Moolhuijzen P."/>
            <person name="Goolsby J.A."/>
            <person name="Tidwell J."/>
            <person name="Bellgard S.E."/>
            <person name="Bellgard M.I."/>
        </authorList>
    </citation>
    <scope>NUCLEOTIDE SEQUENCE</scope>
    <source>
        <tissue evidence="1">Shoot tissue taken approximately 20 cm above the soil surface</tissue>
    </source>
</reference>
<name>A0A0A9ARP0_ARUDO</name>